<feature type="compositionally biased region" description="Basic residues" evidence="1">
    <location>
        <begin position="38"/>
        <end position="49"/>
    </location>
</feature>
<feature type="compositionally biased region" description="Basic and acidic residues" evidence="1">
    <location>
        <begin position="1"/>
        <end position="26"/>
    </location>
</feature>
<accession>A0AAV7QU64</accession>
<comment type="caution">
    <text evidence="2">The sequence shown here is derived from an EMBL/GenBank/DDBJ whole genome shotgun (WGS) entry which is preliminary data.</text>
</comment>
<evidence type="ECO:0000313" key="2">
    <source>
        <dbReference type="EMBL" id="KAJ1143535.1"/>
    </source>
</evidence>
<evidence type="ECO:0000256" key="1">
    <source>
        <dbReference type="SAM" id="MobiDB-lite"/>
    </source>
</evidence>
<protein>
    <submittedName>
        <fullName evidence="2">Uncharacterized protein</fullName>
    </submittedName>
</protein>
<dbReference type="Proteomes" id="UP001066276">
    <property type="component" value="Chromosome 6"/>
</dbReference>
<proteinExistence type="predicted"/>
<feature type="region of interest" description="Disordered" evidence="1">
    <location>
        <begin position="1"/>
        <end position="61"/>
    </location>
</feature>
<evidence type="ECO:0000313" key="3">
    <source>
        <dbReference type="Proteomes" id="UP001066276"/>
    </source>
</evidence>
<gene>
    <name evidence="2" type="ORF">NDU88_009843</name>
</gene>
<feature type="compositionally biased region" description="Basic and acidic residues" evidence="1">
    <location>
        <begin position="50"/>
        <end position="61"/>
    </location>
</feature>
<dbReference type="EMBL" id="JANPWB010000010">
    <property type="protein sequence ID" value="KAJ1143535.1"/>
    <property type="molecule type" value="Genomic_DNA"/>
</dbReference>
<keyword evidence="3" id="KW-1185">Reference proteome</keyword>
<sequence length="92" mass="10678">MNKREAQPGLDKHYLSKTRGNKEDPRLQGGHVSNQPPGRRRHTQARRAHPPRDKSRNVETDVTRIKGVVELFTKWTQGHLDDLDFSWVRPTS</sequence>
<organism evidence="2 3">
    <name type="scientific">Pleurodeles waltl</name>
    <name type="common">Iberian ribbed newt</name>
    <dbReference type="NCBI Taxonomy" id="8319"/>
    <lineage>
        <taxon>Eukaryota</taxon>
        <taxon>Metazoa</taxon>
        <taxon>Chordata</taxon>
        <taxon>Craniata</taxon>
        <taxon>Vertebrata</taxon>
        <taxon>Euteleostomi</taxon>
        <taxon>Amphibia</taxon>
        <taxon>Batrachia</taxon>
        <taxon>Caudata</taxon>
        <taxon>Salamandroidea</taxon>
        <taxon>Salamandridae</taxon>
        <taxon>Pleurodelinae</taxon>
        <taxon>Pleurodeles</taxon>
    </lineage>
</organism>
<dbReference type="AlphaFoldDB" id="A0AAV7QU64"/>
<reference evidence="2" key="1">
    <citation type="journal article" date="2022" name="bioRxiv">
        <title>Sequencing and chromosome-scale assembly of the giantPleurodeles waltlgenome.</title>
        <authorList>
            <person name="Brown T."/>
            <person name="Elewa A."/>
            <person name="Iarovenko S."/>
            <person name="Subramanian E."/>
            <person name="Araus A.J."/>
            <person name="Petzold A."/>
            <person name="Susuki M."/>
            <person name="Suzuki K.-i.T."/>
            <person name="Hayashi T."/>
            <person name="Toyoda A."/>
            <person name="Oliveira C."/>
            <person name="Osipova E."/>
            <person name="Leigh N.D."/>
            <person name="Simon A."/>
            <person name="Yun M.H."/>
        </authorList>
    </citation>
    <scope>NUCLEOTIDE SEQUENCE</scope>
    <source>
        <strain evidence="2">20211129_DDA</strain>
        <tissue evidence="2">Liver</tissue>
    </source>
</reference>
<name>A0AAV7QU64_PLEWA</name>